<dbReference type="Pfam" id="PF00563">
    <property type="entry name" value="EAL"/>
    <property type="match status" value="1"/>
</dbReference>
<comment type="caution">
    <text evidence="3">The sequence shown here is derived from an EMBL/GenBank/DDBJ whole genome shotgun (WGS) entry which is preliminary data.</text>
</comment>
<dbReference type="OrthoDB" id="9814202at2"/>
<dbReference type="Gene3D" id="3.20.20.450">
    <property type="entry name" value="EAL domain"/>
    <property type="match status" value="1"/>
</dbReference>
<proteinExistence type="predicted"/>
<organism evidence="3 4">
    <name type="scientific">Rhodoblastus acidophilus</name>
    <name type="common">Rhodopseudomonas acidophila</name>
    <dbReference type="NCBI Taxonomy" id="1074"/>
    <lineage>
        <taxon>Bacteria</taxon>
        <taxon>Pseudomonadati</taxon>
        <taxon>Pseudomonadota</taxon>
        <taxon>Alphaproteobacteria</taxon>
        <taxon>Hyphomicrobiales</taxon>
        <taxon>Rhodoblastaceae</taxon>
        <taxon>Rhodoblastus</taxon>
    </lineage>
</organism>
<dbReference type="InterPro" id="IPR052155">
    <property type="entry name" value="Biofilm_reg_signaling"/>
</dbReference>
<reference evidence="3 4" key="1">
    <citation type="submission" date="2019-11" db="EMBL/GenBank/DDBJ databases">
        <title>Whole-genome sequence of a Rhodoblastus acidophilus DSM 142.</title>
        <authorList>
            <person name="Kyndt J.A."/>
            <person name="Meyer T.E."/>
        </authorList>
    </citation>
    <scope>NUCLEOTIDE SEQUENCE [LARGE SCALE GENOMIC DNA]</scope>
    <source>
        <strain evidence="3 4">DSM 142</strain>
    </source>
</reference>
<dbReference type="Proteomes" id="UP000439113">
    <property type="component" value="Unassembled WGS sequence"/>
</dbReference>
<sequence>MPDHLRPARLGHLASQRGRSGNDVFRRAPCRSAASGLNWPGRLLSLKDLGVGIAVDDFGAGSSALSYLQTFPFDKVTIRPQFDLRPRPLRQEQRHHESRSQPVRRAGHAVVAEGVQTEGPFAALQREGCREAQGGLFSPTGRETNLVGRGGVSPATAHHIFVRPAPLGRERRFPNRGAAAMRTRWMHGRKARNFRANVASNPGRGGECVCGATWPGHSFSAP</sequence>
<dbReference type="InterPro" id="IPR001633">
    <property type="entry name" value="EAL_dom"/>
</dbReference>
<dbReference type="EMBL" id="WNKS01000018">
    <property type="protein sequence ID" value="MTV32557.1"/>
    <property type="molecule type" value="Genomic_DNA"/>
</dbReference>
<evidence type="ECO:0000313" key="4">
    <source>
        <dbReference type="Proteomes" id="UP000439113"/>
    </source>
</evidence>
<dbReference type="PANTHER" id="PTHR44757">
    <property type="entry name" value="DIGUANYLATE CYCLASE DGCP"/>
    <property type="match status" value="1"/>
</dbReference>
<evidence type="ECO:0000259" key="2">
    <source>
        <dbReference type="PROSITE" id="PS50883"/>
    </source>
</evidence>
<feature type="region of interest" description="Disordered" evidence="1">
    <location>
        <begin position="84"/>
        <end position="107"/>
    </location>
</feature>
<evidence type="ECO:0000256" key="1">
    <source>
        <dbReference type="SAM" id="MobiDB-lite"/>
    </source>
</evidence>
<accession>A0A6N8DQ85</accession>
<name>A0A6N8DQ85_RHOAC</name>
<feature type="domain" description="EAL" evidence="2">
    <location>
        <begin position="1"/>
        <end position="154"/>
    </location>
</feature>
<protein>
    <submittedName>
        <fullName evidence="3">EAL domain-containing protein</fullName>
    </submittedName>
</protein>
<dbReference type="SUPFAM" id="SSF141868">
    <property type="entry name" value="EAL domain-like"/>
    <property type="match status" value="1"/>
</dbReference>
<dbReference type="PROSITE" id="PS50883">
    <property type="entry name" value="EAL"/>
    <property type="match status" value="1"/>
</dbReference>
<dbReference type="InterPro" id="IPR035919">
    <property type="entry name" value="EAL_sf"/>
</dbReference>
<dbReference type="PANTHER" id="PTHR44757:SF2">
    <property type="entry name" value="BIOFILM ARCHITECTURE MAINTENANCE PROTEIN MBAA"/>
    <property type="match status" value="1"/>
</dbReference>
<gene>
    <name evidence="3" type="ORF">GJ654_16345</name>
</gene>
<dbReference type="AlphaFoldDB" id="A0A6N8DQ85"/>
<feature type="compositionally biased region" description="Basic and acidic residues" evidence="1">
    <location>
        <begin position="84"/>
        <end position="99"/>
    </location>
</feature>
<evidence type="ECO:0000313" key="3">
    <source>
        <dbReference type="EMBL" id="MTV32557.1"/>
    </source>
</evidence>